<dbReference type="Proteomes" id="UP000016567">
    <property type="component" value="Unassembled WGS sequence"/>
</dbReference>
<dbReference type="OrthoDB" id="5906540at2"/>
<name>U3APQ4_9VIBR</name>
<dbReference type="RefSeq" id="WP_021709021.1">
    <property type="nucleotide sequence ID" value="NZ_BAOB01000261.1"/>
</dbReference>
<keyword evidence="2" id="KW-1185">Reference proteome</keyword>
<dbReference type="eggNOG" id="ENOG5030TIX">
    <property type="taxonomic scope" value="Bacteria"/>
</dbReference>
<sequence>MAIKVPFKPKVPQITLDLRGEQGNVFQLISLARKLSVQLDLDGEKIQKRMIAGNYYSAVNIFDAYFGDFVTLLVSEDIREQLSVEKLLYS</sequence>
<dbReference type="AlphaFoldDB" id="U3APQ4"/>
<protein>
    <submittedName>
        <fullName evidence="1">Uncharacterized protein</fullName>
    </submittedName>
</protein>
<evidence type="ECO:0000313" key="1">
    <source>
        <dbReference type="EMBL" id="GAD75262.1"/>
    </source>
</evidence>
<dbReference type="EMBL" id="BATL01000023">
    <property type="protein sequence ID" value="GAD75262.1"/>
    <property type="molecule type" value="Genomic_DNA"/>
</dbReference>
<organism evidence="1 2">
    <name type="scientific">Vibrio azureus NBRC 104587</name>
    <dbReference type="NCBI Taxonomy" id="1219077"/>
    <lineage>
        <taxon>Bacteria</taxon>
        <taxon>Pseudomonadati</taxon>
        <taxon>Pseudomonadota</taxon>
        <taxon>Gammaproteobacteria</taxon>
        <taxon>Vibrionales</taxon>
        <taxon>Vibrionaceae</taxon>
        <taxon>Vibrio</taxon>
    </lineage>
</organism>
<proteinExistence type="predicted"/>
<accession>U3APQ4</accession>
<reference evidence="1 2" key="1">
    <citation type="submission" date="2013-09" db="EMBL/GenBank/DDBJ databases">
        <title>Whole genome shotgun sequence of Vibrio azureus NBRC 104587.</title>
        <authorList>
            <person name="Isaki S."/>
            <person name="Hosoyama A."/>
            <person name="Numata M."/>
            <person name="Hashimoto M."/>
            <person name="Hosoyama Y."/>
            <person name="Tsuchikane K."/>
            <person name="Noguchi M."/>
            <person name="Hirakata S."/>
            <person name="Ichikawa N."/>
            <person name="Ohji S."/>
            <person name="Yamazoe A."/>
            <person name="Fujita N."/>
        </authorList>
    </citation>
    <scope>NUCLEOTIDE SEQUENCE [LARGE SCALE GENOMIC DNA]</scope>
    <source>
        <strain evidence="1 2">NBRC 104587</strain>
    </source>
</reference>
<comment type="caution">
    <text evidence="1">The sequence shown here is derived from an EMBL/GenBank/DDBJ whole genome shotgun (WGS) entry which is preliminary data.</text>
</comment>
<evidence type="ECO:0000313" key="2">
    <source>
        <dbReference type="Proteomes" id="UP000016567"/>
    </source>
</evidence>
<gene>
    <name evidence="1" type="ORF">VAZ01S_023_00290</name>
</gene>
<dbReference type="STRING" id="1219077.VAZ01S_023_00290"/>